<organism evidence="1 2">
    <name type="scientific">Niastella caeni</name>
    <dbReference type="NCBI Taxonomy" id="2569763"/>
    <lineage>
        <taxon>Bacteria</taxon>
        <taxon>Pseudomonadati</taxon>
        <taxon>Bacteroidota</taxon>
        <taxon>Chitinophagia</taxon>
        <taxon>Chitinophagales</taxon>
        <taxon>Chitinophagaceae</taxon>
        <taxon>Niastella</taxon>
    </lineage>
</organism>
<dbReference type="EMBL" id="STFF01000014">
    <property type="protein sequence ID" value="THU31097.1"/>
    <property type="molecule type" value="Genomic_DNA"/>
</dbReference>
<proteinExistence type="predicted"/>
<dbReference type="AlphaFoldDB" id="A0A4S8H8Y5"/>
<name>A0A4S8H8Y5_9BACT</name>
<comment type="caution">
    <text evidence="1">The sequence shown here is derived from an EMBL/GenBank/DDBJ whole genome shotgun (WGS) entry which is preliminary data.</text>
</comment>
<protein>
    <submittedName>
        <fullName evidence="1">Uncharacterized protein</fullName>
    </submittedName>
</protein>
<accession>A0A4S8H8Y5</accession>
<sequence length="115" mass="13631">MLNRRGIYDIEVQERVTKNAAGEYLYQVFVCSKETVYKMEYKEPETERFPFQRLVKVLNLILIKKQVKERFVEMAATEPTVRFGFFEPAKLKPFLNKYQVGCYALKKGDEFGMLK</sequence>
<gene>
    <name evidence="1" type="ORF">FAM09_28860</name>
</gene>
<keyword evidence="2" id="KW-1185">Reference proteome</keyword>
<reference evidence="1 2" key="1">
    <citation type="submission" date="2019-04" db="EMBL/GenBank/DDBJ databases">
        <title>Niastella caeni sp. nov., isolated from activated sludge.</title>
        <authorList>
            <person name="Sheng M."/>
        </authorList>
    </citation>
    <scope>NUCLEOTIDE SEQUENCE [LARGE SCALE GENOMIC DNA]</scope>
    <source>
        <strain evidence="1 2">HX-2-15</strain>
    </source>
</reference>
<evidence type="ECO:0000313" key="1">
    <source>
        <dbReference type="EMBL" id="THU31097.1"/>
    </source>
</evidence>
<evidence type="ECO:0000313" key="2">
    <source>
        <dbReference type="Proteomes" id="UP000306918"/>
    </source>
</evidence>
<dbReference type="Proteomes" id="UP000306918">
    <property type="component" value="Unassembled WGS sequence"/>
</dbReference>
<dbReference type="RefSeq" id="WP_166437307.1">
    <property type="nucleotide sequence ID" value="NZ_STFF01000014.1"/>
</dbReference>